<sequence>MTQIDLQGRLALVSGASRGIGRAMALELAKAGAHVIATARTTGGLEELDDDITKAGGSCTLVPLDLMSQDGIEKLGGIITERWEKLDILLANAGALGVLTPASQVKSKTWHEVIGVNLMAPARMIRAFEPLLLASDAARAVFISSGAATSRRAFWAPYAASKAGLDALVESWANEHVNNPKIRINTVYPGVLRTQMRAKAFPGEDPMTLPEPAALWPLLAELVSPACTRHGEIVKFEG</sequence>
<dbReference type="Gene3D" id="3.40.50.720">
    <property type="entry name" value="NAD(P)-binding Rossmann-like Domain"/>
    <property type="match status" value="1"/>
</dbReference>
<dbReference type="PRINTS" id="PR00081">
    <property type="entry name" value="GDHRDH"/>
</dbReference>
<dbReference type="SUPFAM" id="SSF51735">
    <property type="entry name" value="NAD(P)-binding Rossmann-fold domains"/>
    <property type="match status" value="1"/>
</dbReference>
<evidence type="ECO:0000256" key="2">
    <source>
        <dbReference type="ARBA" id="ARBA00023002"/>
    </source>
</evidence>
<dbReference type="InterPro" id="IPR020904">
    <property type="entry name" value="Sc_DH/Rdtase_CS"/>
</dbReference>
<dbReference type="PANTHER" id="PTHR44196:SF1">
    <property type="entry name" value="DEHYDROGENASE_REDUCTASE SDR FAMILY MEMBER 7B"/>
    <property type="match status" value="1"/>
</dbReference>
<dbReference type="GO" id="GO:0016491">
    <property type="term" value="F:oxidoreductase activity"/>
    <property type="evidence" value="ECO:0007669"/>
    <property type="project" value="UniProtKB-KW"/>
</dbReference>
<dbReference type="Pfam" id="PF00106">
    <property type="entry name" value="adh_short"/>
    <property type="match status" value="1"/>
</dbReference>
<gene>
    <name evidence="3" type="ORF">C7435_2659</name>
</gene>
<evidence type="ECO:0000313" key="4">
    <source>
        <dbReference type="Proteomes" id="UP000273675"/>
    </source>
</evidence>
<dbReference type="PANTHER" id="PTHR44196">
    <property type="entry name" value="DEHYDROGENASE/REDUCTASE SDR FAMILY MEMBER 7B"/>
    <property type="match status" value="1"/>
</dbReference>
<evidence type="ECO:0000313" key="3">
    <source>
        <dbReference type="EMBL" id="RKQ95556.1"/>
    </source>
</evidence>
<organism evidence="3 4">
    <name type="scientific">Maricaulis maris</name>
    <dbReference type="NCBI Taxonomy" id="74318"/>
    <lineage>
        <taxon>Bacteria</taxon>
        <taxon>Pseudomonadati</taxon>
        <taxon>Pseudomonadota</taxon>
        <taxon>Alphaproteobacteria</taxon>
        <taxon>Maricaulales</taxon>
        <taxon>Maricaulaceae</taxon>
        <taxon>Maricaulis</taxon>
    </lineage>
</organism>
<dbReference type="InterPro" id="IPR036291">
    <property type="entry name" value="NAD(P)-bd_dom_sf"/>
</dbReference>
<protein>
    <submittedName>
        <fullName evidence="3">NAD(P)-dependent dehydrogenase (Short-subunit alcohol dehydrogenase family)</fullName>
    </submittedName>
</protein>
<comment type="similarity">
    <text evidence="1">Belongs to the short-chain dehydrogenases/reductases (SDR) family.</text>
</comment>
<evidence type="ECO:0000256" key="1">
    <source>
        <dbReference type="ARBA" id="ARBA00006484"/>
    </source>
</evidence>
<dbReference type="OrthoDB" id="9790785at2"/>
<dbReference type="RefSeq" id="WP_075189640.1">
    <property type="nucleotide sequence ID" value="NZ_RBIM01000006.1"/>
</dbReference>
<keyword evidence="2" id="KW-0560">Oxidoreductase</keyword>
<reference evidence="3 4" key="1">
    <citation type="submission" date="2018-10" db="EMBL/GenBank/DDBJ databases">
        <title>Genomic Encyclopedia of Type Strains, Phase IV (KMG-IV): sequencing the most valuable type-strain genomes for metagenomic binning, comparative biology and taxonomic classification.</title>
        <authorList>
            <person name="Goeker M."/>
        </authorList>
    </citation>
    <scope>NUCLEOTIDE SEQUENCE [LARGE SCALE GENOMIC DNA]</scope>
    <source>
        <strain evidence="3 4">DSM 4734</strain>
    </source>
</reference>
<dbReference type="InterPro" id="IPR002347">
    <property type="entry name" value="SDR_fam"/>
</dbReference>
<accession>A0A495D1Z1</accession>
<comment type="caution">
    <text evidence="3">The sequence shown here is derived from an EMBL/GenBank/DDBJ whole genome shotgun (WGS) entry which is preliminary data.</text>
</comment>
<name>A0A495D1Z1_9PROT</name>
<dbReference type="PROSITE" id="PS00061">
    <property type="entry name" value="ADH_SHORT"/>
    <property type="match status" value="1"/>
</dbReference>
<dbReference type="Proteomes" id="UP000273675">
    <property type="component" value="Unassembled WGS sequence"/>
</dbReference>
<dbReference type="GO" id="GO:0016020">
    <property type="term" value="C:membrane"/>
    <property type="evidence" value="ECO:0007669"/>
    <property type="project" value="TreeGrafter"/>
</dbReference>
<dbReference type="AlphaFoldDB" id="A0A495D1Z1"/>
<proteinExistence type="inferred from homology"/>
<dbReference type="EMBL" id="RBIM01000006">
    <property type="protein sequence ID" value="RKQ95556.1"/>
    <property type="molecule type" value="Genomic_DNA"/>
</dbReference>